<name>A0A7I7UPK0_MYCPV</name>
<reference evidence="2 3" key="1">
    <citation type="journal article" date="2019" name="Emerg. Microbes Infect.">
        <title>Comprehensive subspecies identification of 175 nontuberculous mycobacteria species based on 7547 genomic profiles.</title>
        <authorList>
            <person name="Matsumoto Y."/>
            <person name="Kinjo T."/>
            <person name="Motooka D."/>
            <person name="Nabeya D."/>
            <person name="Jung N."/>
            <person name="Uechi K."/>
            <person name="Horii T."/>
            <person name="Iida T."/>
            <person name="Fujita J."/>
            <person name="Nakamura S."/>
        </authorList>
    </citation>
    <scope>NUCLEOTIDE SEQUENCE [LARGE SCALE GENOMIC DNA]</scope>
    <source>
        <strain evidence="2 3">JCM 6370</strain>
    </source>
</reference>
<evidence type="ECO:0000313" key="2">
    <source>
        <dbReference type="EMBL" id="BBY83404.1"/>
    </source>
</evidence>
<dbReference type="EMBL" id="AP022599">
    <property type="protein sequence ID" value="BBY83404.1"/>
    <property type="molecule type" value="Genomic_DNA"/>
</dbReference>
<keyword evidence="3" id="KW-1185">Reference proteome</keyword>
<dbReference type="Gene3D" id="2.60.120.10">
    <property type="entry name" value="Jelly Rolls"/>
    <property type="match status" value="1"/>
</dbReference>
<dbReference type="CDD" id="cd02208">
    <property type="entry name" value="cupin_RmlC-like"/>
    <property type="match status" value="1"/>
</dbReference>
<accession>A0A7I7UPK0</accession>
<evidence type="ECO:0000259" key="1">
    <source>
        <dbReference type="Pfam" id="PF07883"/>
    </source>
</evidence>
<gene>
    <name evidence="2" type="ORF">MPUL_45620</name>
</gene>
<dbReference type="InterPro" id="IPR013096">
    <property type="entry name" value="Cupin_2"/>
</dbReference>
<dbReference type="AlphaFoldDB" id="A0A7I7UPK0"/>
<dbReference type="SUPFAM" id="SSF51182">
    <property type="entry name" value="RmlC-like cupins"/>
    <property type="match status" value="1"/>
</dbReference>
<evidence type="ECO:0000313" key="3">
    <source>
        <dbReference type="Proteomes" id="UP000467252"/>
    </source>
</evidence>
<protein>
    <recommendedName>
        <fullName evidence="1">Cupin type-2 domain-containing protein</fullName>
    </recommendedName>
</protein>
<dbReference type="RefSeq" id="WP_163904212.1">
    <property type="nucleotide sequence ID" value="NZ_AP022599.1"/>
</dbReference>
<dbReference type="Proteomes" id="UP000467252">
    <property type="component" value="Chromosome"/>
</dbReference>
<proteinExistence type="predicted"/>
<feature type="domain" description="Cupin type-2" evidence="1">
    <location>
        <begin position="49"/>
        <end position="113"/>
    </location>
</feature>
<dbReference type="InterPro" id="IPR011051">
    <property type="entry name" value="RmlC_Cupin_sf"/>
</dbReference>
<dbReference type="Pfam" id="PF07883">
    <property type="entry name" value="Cupin_2"/>
    <property type="match status" value="1"/>
</dbReference>
<organism evidence="2 3">
    <name type="scientific">Mycolicibacterium pulveris</name>
    <name type="common">Mycobacterium pulveris</name>
    <dbReference type="NCBI Taxonomy" id="36813"/>
    <lineage>
        <taxon>Bacteria</taxon>
        <taxon>Bacillati</taxon>
        <taxon>Actinomycetota</taxon>
        <taxon>Actinomycetes</taxon>
        <taxon>Mycobacteriales</taxon>
        <taxon>Mycobacteriaceae</taxon>
        <taxon>Mycolicibacterium</taxon>
    </lineage>
</organism>
<dbReference type="InterPro" id="IPR014710">
    <property type="entry name" value="RmlC-like_jellyroll"/>
</dbReference>
<sequence length="147" mass="16218">MAYEPKTWRLSDYQAGATKPDALDPQTSGDLWKIWDVARHDSVHCLYAVVNAGNRTGAHTHPDANHYTVVIKGTALVWIEGTIVRLEEGDIVSIPTGVLHDFGADTTGECWVVDLTTPPFDPEKMQFDPSREAEIAEAFQAAMTPRP</sequence>